<dbReference type="Pfam" id="PF03151">
    <property type="entry name" value="TPT"/>
    <property type="match status" value="1"/>
</dbReference>
<reference evidence="2" key="1">
    <citation type="journal article" date="2020" name="bioRxiv">
        <title>Hybrid origin of Populus tomentosa Carr. identified through genome sequencing and phylogenomic analysis.</title>
        <authorList>
            <person name="An X."/>
            <person name="Gao K."/>
            <person name="Chen Z."/>
            <person name="Li J."/>
            <person name="Yang X."/>
            <person name="Yang X."/>
            <person name="Zhou J."/>
            <person name="Guo T."/>
            <person name="Zhao T."/>
            <person name="Huang S."/>
            <person name="Miao D."/>
            <person name="Khan W.U."/>
            <person name="Rao P."/>
            <person name="Ye M."/>
            <person name="Lei B."/>
            <person name="Liao W."/>
            <person name="Wang J."/>
            <person name="Ji L."/>
            <person name="Li Y."/>
            <person name="Guo B."/>
            <person name="Mustafa N.S."/>
            <person name="Li S."/>
            <person name="Yun Q."/>
            <person name="Keller S.R."/>
            <person name="Mao J."/>
            <person name="Zhang R."/>
            <person name="Strauss S.H."/>
        </authorList>
    </citation>
    <scope>NUCLEOTIDE SEQUENCE</scope>
    <source>
        <strain evidence="2">GM15</strain>
        <tissue evidence="2">Leaf</tissue>
    </source>
</reference>
<protein>
    <recommendedName>
        <fullName evidence="1">Sugar phosphate transporter domain-containing protein</fullName>
    </recommendedName>
</protein>
<feature type="domain" description="Sugar phosphate transporter" evidence="1">
    <location>
        <begin position="43"/>
        <end position="116"/>
    </location>
</feature>
<sequence>MLWLVGLGFNTNNQARSLRMVEAQTWAARRIGNPRIMDGTTLLGATTPFFTAIFAFLITCNKELAEVYCAPLPVVFGIVLASNSEHLFHLFGFLVCVGSTAGRAFKSVVQGILLASEAEKLHSRRESPEPANHFFIPSVQLHNQRVLQGASTVDKAKVKSPLESINAAGDSGEEVGREIKMQILRYKKVLSANKRNHVRLVSNGSIAKSSILFESKELASFSMVGCKEEDELPACAAMVNH</sequence>
<organism evidence="2 3">
    <name type="scientific">Populus tomentosa</name>
    <name type="common">Chinese white poplar</name>
    <dbReference type="NCBI Taxonomy" id="118781"/>
    <lineage>
        <taxon>Eukaryota</taxon>
        <taxon>Viridiplantae</taxon>
        <taxon>Streptophyta</taxon>
        <taxon>Embryophyta</taxon>
        <taxon>Tracheophyta</taxon>
        <taxon>Spermatophyta</taxon>
        <taxon>Magnoliopsida</taxon>
        <taxon>eudicotyledons</taxon>
        <taxon>Gunneridae</taxon>
        <taxon>Pentapetalae</taxon>
        <taxon>rosids</taxon>
        <taxon>fabids</taxon>
        <taxon>Malpighiales</taxon>
        <taxon>Salicaceae</taxon>
        <taxon>Saliceae</taxon>
        <taxon>Populus</taxon>
    </lineage>
</organism>
<evidence type="ECO:0000313" key="2">
    <source>
        <dbReference type="EMBL" id="KAG6782270.1"/>
    </source>
</evidence>
<accession>A0A8X8D8U9</accession>
<dbReference type="EMBL" id="JAAWWB010000005">
    <property type="protein sequence ID" value="KAG6782270.1"/>
    <property type="molecule type" value="Genomic_DNA"/>
</dbReference>
<dbReference type="AlphaFoldDB" id="A0A8X8D8U9"/>
<proteinExistence type="predicted"/>
<keyword evidence="3" id="KW-1185">Reference proteome</keyword>
<gene>
    <name evidence="2" type="ORF">POTOM_011664</name>
</gene>
<evidence type="ECO:0000259" key="1">
    <source>
        <dbReference type="Pfam" id="PF03151"/>
    </source>
</evidence>
<dbReference type="OrthoDB" id="10261634at2759"/>
<dbReference type="InterPro" id="IPR004853">
    <property type="entry name" value="Sugar_P_trans_dom"/>
</dbReference>
<comment type="caution">
    <text evidence="2">The sequence shown here is derived from an EMBL/GenBank/DDBJ whole genome shotgun (WGS) entry which is preliminary data.</text>
</comment>
<name>A0A8X8D8U9_POPTO</name>
<evidence type="ECO:0000313" key="3">
    <source>
        <dbReference type="Proteomes" id="UP000886885"/>
    </source>
</evidence>
<dbReference type="Proteomes" id="UP000886885">
    <property type="component" value="Chromosome 3A"/>
</dbReference>